<gene>
    <name evidence="9" type="ORF">SAMN04488123_10689</name>
</gene>
<feature type="transmembrane region" description="Helical" evidence="7">
    <location>
        <begin position="218"/>
        <end position="237"/>
    </location>
</feature>
<dbReference type="PANTHER" id="PTHR40074:SF2">
    <property type="entry name" value="O-ACETYLTRANSFERASE WECH"/>
    <property type="match status" value="1"/>
</dbReference>
<evidence type="ECO:0000259" key="8">
    <source>
        <dbReference type="Pfam" id="PF01757"/>
    </source>
</evidence>
<dbReference type="InterPro" id="IPR002656">
    <property type="entry name" value="Acyl_transf_3_dom"/>
</dbReference>
<dbReference type="GO" id="GO:0005886">
    <property type="term" value="C:plasma membrane"/>
    <property type="evidence" value="ECO:0007669"/>
    <property type="project" value="UniProtKB-SubCell"/>
</dbReference>
<sequence length="350" mass="40705">MREGRIVNEVFWIRSFACLAVAVIHAVYTTLENYEGVISQLDEYILITIRFAAFFGTPAFVFISELLLARVYPNALPEDFFWKRVQYLLLPFIFMGIVFAFVTNDNWSDIGMDALLNVFAGNYTGYFILVIFQFYLLHYLFHRFLRKSDPKIILPAALLINVGYLACFNFIAFPENTVGAYMWERGYWLLFVGWIFYFTLGYYCGLHYPLIKEKIAHFKWSIVLLPLVSFIIMVFLVRTDLLTTVSSKRLDNIFYTIGVISLIALATHRFEKVPRPVLFISKHSFHIYLLHKIFLYYLPTIPGMPPLLYFVLALVYAVGTSILVSHILSSFRWSTYLIGKKLPVPNLIKT</sequence>
<feature type="domain" description="Acyltransferase 3" evidence="8">
    <location>
        <begin position="12"/>
        <end position="325"/>
    </location>
</feature>
<dbReference type="EMBL" id="FNEN01000006">
    <property type="protein sequence ID" value="SDI79653.1"/>
    <property type="molecule type" value="Genomic_DNA"/>
</dbReference>
<feature type="transmembrane region" description="Helical" evidence="7">
    <location>
        <begin position="85"/>
        <end position="103"/>
    </location>
</feature>
<keyword evidence="10" id="KW-1185">Reference proteome</keyword>
<feature type="transmembrane region" description="Helical" evidence="7">
    <location>
        <begin position="153"/>
        <end position="174"/>
    </location>
</feature>
<comment type="similarity">
    <text evidence="2">Belongs to the acyltransferase 3 family.</text>
</comment>
<accession>A0A1G8NHI5</accession>
<name>A0A1G8NHI5_9BACI</name>
<evidence type="ECO:0000256" key="6">
    <source>
        <dbReference type="ARBA" id="ARBA00023136"/>
    </source>
</evidence>
<feature type="transmembrane region" description="Helical" evidence="7">
    <location>
        <begin position="252"/>
        <end position="270"/>
    </location>
</feature>
<dbReference type="OrthoDB" id="65129at2"/>
<feature type="transmembrane region" description="Helical" evidence="7">
    <location>
        <begin position="186"/>
        <end position="206"/>
    </location>
</feature>
<keyword evidence="6 7" id="KW-0472">Membrane</keyword>
<dbReference type="AlphaFoldDB" id="A0A1G8NHI5"/>
<keyword evidence="9" id="KW-0012">Acyltransferase</keyword>
<dbReference type="PANTHER" id="PTHR40074">
    <property type="entry name" value="O-ACETYLTRANSFERASE WECH"/>
    <property type="match status" value="1"/>
</dbReference>
<feature type="transmembrane region" description="Helical" evidence="7">
    <location>
        <begin position="51"/>
        <end position="73"/>
    </location>
</feature>
<comment type="subcellular location">
    <subcellularLocation>
        <location evidence="1">Cell membrane</location>
        <topology evidence="1">Multi-pass membrane protein</topology>
    </subcellularLocation>
</comment>
<keyword evidence="9" id="KW-0808">Transferase</keyword>
<feature type="transmembrane region" description="Helical" evidence="7">
    <location>
        <begin position="309"/>
        <end position="331"/>
    </location>
</feature>
<proteinExistence type="inferred from homology"/>
<feature type="transmembrane region" description="Helical" evidence="7">
    <location>
        <begin position="123"/>
        <end position="141"/>
    </location>
</feature>
<evidence type="ECO:0000256" key="5">
    <source>
        <dbReference type="ARBA" id="ARBA00022989"/>
    </source>
</evidence>
<evidence type="ECO:0000256" key="4">
    <source>
        <dbReference type="ARBA" id="ARBA00022692"/>
    </source>
</evidence>
<keyword evidence="4 7" id="KW-0812">Transmembrane</keyword>
<evidence type="ECO:0000313" key="10">
    <source>
        <dbReference type="Proteomes" id="UP000198853"/>
    </source>
</evidence>
<organism evidence="9 10">
    <name type="scientific">Natribacillus halophilus</name>
    <dbReference type="NCBI Taxonomy" id="549003"/>
    <lineage>
        <taxon>Bacteria</taxon>
        <taxon>Bacillati</taxon>
        <taxon>Bacillota</taxon>
        <taxon>Bacilli</taxon>
        <taxon>Bacillales</taxon>
        <taxon>Bacillaceae</taxon>
        <taxon>Natribacillus</taxon>
    </lineage>
</organism>
<dbReference type="GO" id="GO:0016413">
    <property type="term" value="F:O-acetyltransferase activity"/>
    <property type="evidence" value="ECO:0007669"/>
    <property type="project" value="TreeGrafter"/>
</dbReference>
<evidence type="ECO:0000256" key="2">
    <source>
        <dbReference type="ARBA" id="ARBA00007400"/>
    </source>
</evidence>
<dbReference type="RefSeq" id="WP_090398067.1">
    <property type="nucleotide sequence ID" value="NZ_FNEN01000006.1"/>
</dbReference>
<dbReference type="Pfam" id="PF01757">
    <property type="entry name" value="Acyl_transf_3"/>
    <property type="match status" value="1"/>
</dbReference>
<evidence type="ECO:0000256" key="1">
    <source>
        <dbReference type="ARBA" id="ARBA00004651"/>
    </source>
</evidence>
<feature type="transmembrane region" description="Helical" evidence="7">
    <location>
        <begin position="277"/>
        <end position="297"/>
    </location>
</feature>
<evidence type="ECO:0000256" key="3">
    <source>
        <dbReference type="ARBA" id="ARBA00022475"/>
    </source>
</evidence>
<reference evidence="9 10" key="1">
    <citation type="submission" date="2016-10" db="EMBL/GenBank/DDBJ databases">
        <authorList>
            <person name="de Groot N.N."/>
        </authorList>
    </citation>
    <scope>NUCLEOTIDE SEQUENCE [LARGE SCALE GENOMIC DNA]</scope>
    <source>
        <strain evidence="9 10">DSM 21771</strain>
    </source>
</reference>
<keyword evidence="5 7" id="KW-1133">Transmembrane helix</keyword>
<feature type="transmembrane region" description="Helical" evidence="7">
    <location>
        <begin position="12"/>
        <end position="31"/>
    </location>
</feature>
<keyword evidence="3" id="KW-1003">Cell membrane</keyword>
<protein>
    <submittedName>
        <fullName evidence="9">Membrane-bound acyltransferase YfiQ, involved in biofilm formation</fullName>
    </submittedName>
</protein>
<evidence type="ECO:0000313" key="9">
    <source>
        <dbReference type="EMBL" id="SDI79653.1"/>
    </source>
</evidence>
<evidence type="ECO:0000256" key="7">
    <source>
        <dbReference type="SAM" id="Phobius"/>
    </source>
</evidence>
<dbReference type="Proteomes" id="UP000198853">
    <property type="component" value="Unassembled WGS sequence"/>
</dbReference>
<dbReference type="GO" id="GO:0009246">
    <property type="term" value="P:enterobacterial common antigen biosynthetic process"/>
    <property type="evidence" value="ECO:0007669"/>
    <property type="project" value="TreeGrafter"/>
</dbReference>